<proteinExistence type="predicted"/>
<gene>
    <name evidence="1" type="ORF">KR51_00023670</name>
</gene>
<dbReference type="eggNOG" id="ENOG5032T20">
    <property type="taxonomic scope" value="Bacteria"/>
</dbReference>
<dbReference type="EMBL" id="ASSJ01000055">
    <property type="protein sequence ID" value="ERN41105.1"/>
    <property type="molecule type" value="Genomic_DNA"/>
</dbReference>
<sequence>MHVNRYVRRTTFGAFAALQIGWMAVALYAPAANAKRNPFRTCSKELLEAGLSSDDASAACGQALIPDDLSLCVLSMNKDAGVAAEAALSACFQVRRPLELATCVLEINDRVPVELDIAVENCQRSLLPLRFSDCVVGVVELATEPAEIAVRDCISAEMFPLDLTPIPE</sequence>
<dbReference type="InParanoid" id="U5DN53"/>
<evidence type="ECO:0000313" key="2">
    <source>
        <dbReference type="Proteomes" id="UP000016960"/>
    </source>
</evidence>
<name>U5DN53_9CHRO</name>
<comment type="caution">
    <text evidence="1">The sequence shown here is derived from an EMBL/GenBank/DDBJ whole genome shotgun (WGS) entry which is preliminary data.</text>
</comment>
<evidence type="ECO:0000313" key="1">
    <source>
        <dbReference type="EMBL" id="ERN41105.1"/>
    </source>
</evidence>
<dbReference type="OrthoDB" id="425719at2"/>
<keyword evidence="2" id="KW-1185">Reference proteome</keyword>
<reference evidence="1 2" key="1">
    <citation type="submission" date="2013-05" db="EMBL/GenBank/DDBJ databases">
        <title>Draft genome sequence of Rubidibacter lacunae KORDI 51-2.</title>
        <authorList>
            <person name="Choi D.H."/>
            <person name="Noh J.H."/>
            <person name="Kwon K.-K."/>
            <person name="Lee J.-H."/>
            <person name="Ryu J.-Y."/>
        </authorList>
    </citation>
    <scope>NUCLEOTIDE SEQUENCE [LARGE SCALE GENOMIC DNA]</scope>
    <source>
        <strain evidence="1 2">KORDI 51-2</strain>
    </source>
</reference>
<accession>U5DN53</accession>
<organism evidence="1 2">
    <name type="scientific">Rubidibacter lacunae KORDI 51-2</name>
    <dbReference type="NCBI Taxonomy" id="582515"/>
    <lineage>
        <taxon>Bacteria</taxon>
        <taxon>Bacillati</taxon>
        <taxon>Cyanobacteriota</taxon>
        <taxon>Cyanophyceae</taxon>
        <taxon>Oscillatoriophycideae</taxon>
        <taxon>Chroococcales</taxon>
        <taxon>Aphanothecaceae</taxon>
        <taxon>Rubidibacter</taxon>
    </lineage>
</organism>
<dbReference type="RefSeq" id="WP_022607567.1">
    <property type="nucleotide sequence ID" value="NZ_ASSJ01000055.1"/>
</dbReference>
<dbReference type="STRING" id="582515.KR51_00023670"/>
<dbReference type="AlphaFoldDB" id="U5DN53"/>
<dbReference type="Proteomes" id="UP000016960">
    <property type="component" value="Unassembled WGS sequence"/>
</dbReference>
<protein>
    <submittedName>
        <fullName evidence="1">Uncharacterized protein</fullName>
    </submittedName>
</protein>